<dbReference type="SMART" id="SM00382">
    <property type="entry name" value="AAA"/>
    <property type="match status" value="1"/>
</dbReference>
<dbReference type="AlphaFoldDB" id="A0A3M3EVX4"/>
<dbReference type="SUPFAM" id="SSF50331">
    <property type="entry name" value="MOP-like"/>
    <property type="match status" value="1"/>
</dbReference>
<keyword evidence="8" id="KW-0472">Membrane</keyword>
<accession>A0A3M3EVX4</accession>
<keyword evidence="4" id="KW-0547">Nucleotide-binding</keyword>
<dbReference type="STRING" id="47879.AXG94_08940"/>
<evidence type="ECO:0000259" key="10">
    <source>
        <dbReference type="PROSITE" id="PS50893"/>
    </source>
</evidence>
<name>A0A3M3EVX4_9PSED</name>
<evidence type="ECO:0000313" key="12">
    <source>
        <dbReference type="Proteomes" id="UP000270661"/>
    </source>
</evidence>
<keyword evidence="3" id="KW-0410">Iron transport</keyword>
<evidence type="ECO:0000313" key="11">
    <source>
        <dbReference type="EMBL" id="RMM53312.1"/>
    </source>
</evidence>
<dbReference type="PROSITE" id="PS00211">
    <property type="entry name" value="ABC_TRANSPORTER_1"/>
    <property type="match status" value="1"/>
</dbReference>
<keyword evidence="1" id="KW-0813">Transport</keyword>
<dbReference type="InterPro" id="IPR027417">
    <property type="entry name" value="P-loop_NTPase"/>
</dbReference>
<dbReference type="InterPro" id="IPR015853">
    <property type="entry name" value="ABC_transpr_FbpC"/>
</dbReference>
<dbReference type="SUPFAM" id="SSF52540">
    <property type="entry name" value="P-loop containing nucleoside triphosphate hydrolases"/>
    <property type="match status" value="1"/>
</dbReference>
<feature type="compositionally biased region" description="Basic and acidic residues" evidence="9">
    <location>
        <begin position="49"/>
        <end position="70"/>
    </location>
</feature>
<dbReference type="InterPro" id="IPR050093">
    <property type="entry name" value="ABC_SmlMolc_Importer"/>
</dbReference>
<dbReference type="Pfam" id="PF00005">
    <property type="entry name" value="ABC_tran"/>
    <property type="match status" value="1"/>
</dbReference>
<evidence type="ECO:0000256" key="4">
    <source>
        <dbReference type="ARBA" id="ARBA00022741"/>
    </source>
</evidence>
<evidence type="ECO:0000256" key="3">
    <source>
        <dbReference type="ARBA" id="ARBA00022496"/>
    </source>
</evidence>
<proteinExistence type="predicted"/>
<keyword evidence="5" id="KW-0067">ATP-binding</keyword>
<dbReference type="InterPro" id="IPR008995">
    <property type="entry name" value="Mo/tungstate-bd_C_term_dom"/>
</dbReference>
<evidence type="ECO:0000256" key="8">
    <source>
        <dbReference type="ARBA" id="ARBA00023136"/>
    </source>
</evidence>
<dbReference type="Gene3D" id="3.40.50.300">
    <property type="entry name" value="P-loop containing nucleotide triphosphate hydrolases"/>
    <property type="match status" value="1"/>
</dbReference>
<dbReference type="InterPro" id="IPR003439">
    <property type="entry name" value="ABC_transporter-like_ATP-bd"/>
</dbReference>
<evidence type="ECO:0000256" key="7">
    <source>
        <dbReference type="ARBA" id="ARBA00023065"/>
    </source>
</evidence>
<comment type="caution">
    <text evidence="11">The sequence shown here is derived from an EMBL/GenBank/DDBJ whole genome shotgun (WGS) entry which is preliminary data.</text>
</comment>
<evidence type="ECO:0000256" key="5">
    <source>
        <dbReference type="ARBA" id="ARBA00022840"/>
    </source>
</evidence>
<feature type="domain" description="ABC transporter" evidence="10">
    <location>
        <begin position="158"/>
        <end position="388"/>
    </location>
</feature>
<dbReference type="InterPro" id="IPR003593">
    <property type="entry name" value="AAA+_ATPase"/>
</dbReference>
<dbReference type="GO" id="GO:0043190">
    <property type="term" value="C:ATP-binding cassette (ABC) transporter complex"/>
    <property type="evidence" value="ECO:0007669"/>
    <property type="project" value="InterPro"/>
</dbReference>
<dbReference type="CDD" id="cd03259">
    <property type="entry name" value="ABC_Carb_Solutes_like"/>
    <property type="match status" value="1"/>
</dbReference>
<evidence type="ECO:0000256" key="6">
    <source>
        <dbReference type="ARBA" id="ARBA00023004"/>
    </source>
</evidence>
<keyword evidence="7" id="KW-0406">Ion transport</keyword>
<keyword evidence="12" id="KW-1185">Reference proteome</keyword>
<reference evidence="11 12" key="1">
    <citation type="submission" date="2018-08" db="EMBL/GenBank/DDBJ databases">
        <title>Recombination of ecologically and evolutionarily significant loci maintains genetic cohesion in the Pseudomonas syringae species complex.</title>
        <authorList>
            <person name="Dillon M."/>
            <person name="Thakur S."/>
            <person name="Almeida R.N.D."/>
            <person name="Weir B.S."/>
            <person name="Guttman D.S."/>
        </authorList>
    </citation>
    <scope>NUCLEOTIDE SEQUENCE [LARGE SCALE GENOMIC DNA]</scope>
    <source>
        <strain evidence="11 12">NCPPB2445</strain>
    </source>
</reference>
<evidence type="ECO:0000256" key="1">
    <source>
        <dbReference type="ARBA" id="ARBA00022448"/>
    </source>
</evidence>
<dbReference type="InterPro" id="IPR017871">
    <property type="entry name" value="ABC_transporter-like_CS"/>
</dbReference>
<dbReference type="PANTHER" id="PTHR42781">
    <property type="entry name" value="SPERMIDINE/PUTRESCINE IMPORT ATP-BINDING PROTEIN POTA"/>
    <property type="match status" value="1"/>
</dbReference>
<sequence>MDRRRQQHVQQLYRSCDAIRLPVAHRLPRGLRPQRRTGRQGRRPGGHRPRSEAGRGRRASGEHGRLDLHGPGRGNGQAPQAVRTASGQPGPARPGGCRRAVHALPAGPPWRGDQLRPAGRPALGRLGSGRESSPCAEGPARVPCRAGVSPRMSHSLLLSLHNLACGYLDQRVVQNLNLHLNAGDIGCLLGSSGCGKTTTLRAIAGFEPVYEGEIQLAGETLSRAGFTLAPEKRRIGMVFQDYALFPHLSVAENIAFGIRKHPDKDRVVEEMLELVNLKNLGKRFPHELSGGQQQRVALARALAPEPQLLLLDEPFSNLDGELRRKLSHEVRDILKARGTSAILVTHDQEEAFAVSDHVGVFKDGRLEQWDTPYNLYHEPLTPFVASFIGQGYFIRGRLESPESVQTELGILRGNRAYTWPVGGAVDVLLRPDDIVYAPDSPLTAQIVGKTFLGASTLYRLQLPTGAQLESIFPSHADHQVGATVGIRVSAEHLVLFQASGSTAAHIPPVESGVRRYSAAH</sequence>
<evidence type="ECO:0000256" key="9">
    <source>
        <dbReference type="SAM" id="MobiDB-lite"/>
    </source>
</evidence>
<feature type="compositionally biased region" description="Basic residues" evidence="9">
    <location>
        <begin position="26"/>
        <end position="48"/>
    </location>
</feature>
<dbReference type="GO" id="GO:0015697">
    <property type="term" value="P:quaternary ammonium group transport"/>
    <property type="evidence" value="ECO:0007669"/>
    <property type="project" value="UniProtKB-ARBA"/>
</dbReference>
<dbReference type="Proteomes" id="UP000270661">
    <property type="component" value="Unassembled WGS sequence"/>
</dbReference>
<organism evidence="11 12">
    <name type="scientific">Pseudomonas corrugata</name>
    <dbReference type="NCBI Taxonomy" id="47879"/>
    <lineage>
        <taxon>Bacteria</taxon>
        <taxon>Pseudomonadati</taxon>
        <taxon>Pseudomonadota</taxon>
        <taxon>Gammaproteobacteria</taxon>
        <taxon>Pseudomonadales</taxon>
        <taxon>Pseudomonadaceae</taxon>
        <taxon>Pseudomonas</taxon>
    </lineage>
</organism>
<dbReference type="GO" id="GO:0005524">
    <property type="term" value="F:ATP binding"/>
    <property type="evidence" value="ECO:0007669"/>
    <property type="project" value="UniProtKB-KW"/>
</dbReference>
<dbReference type="GO" id="GO:0015408">
    <property type="term" value="F:ABC-type ferric iron transporter activity"/>
    <property type="evidence" value="ECO:0007669"/>
    <property type="project" value="InterPro"/>
</dbReference>
<dbReference type="PANTHER" id="PTHR42781:SF4">
    <property type="entry name" value="SPERMIDINE_PUTRESCINE IMPORT ATP-BINDING PROTEIN POTA"/>
    <property type="match status" value="1"/>
</dbReference>
<dbReference type="GO" id="GO:0016887">
    <property type="term" value="F:ATP hydrolysis activity"/>
    <property type="evidence" value="ECO:0007669"/>
    <property type="project" value="InterPro"/>
</dbReference>
<feature type="region of interest" description="Disordered" evidence="9">
    <location>
        <begin position="24"/>
        <end position="141"/>
    </location>
</feature>
<protein>
    <recommendedName>
        <fullName evidence="10">ABC transporter domain-containing protein</fullName>
    </recommendedName>
</protein>
<keyword evidence="6" id="KW-0408">Iron</keyword>
<dbReference type="EMBL" id="RBOJ01000035">
    <property type="protein sequence ID" value="RMM53312.1"/>
    <property type="molecule type" value="Genomic_DNA"/>
</dbReference>
<dbReference type="Pfam" id="PF08402">
    <property type="entry name" value="TOBE_2"/>
    <property type="match status" value="1"/>
</dbReference>
<evidence type="ECO:0000256" key="2">
    <source>
        <dbReference type="ARBA" id="ARBA00022475"/>
    </source>
</evidence>
<dbReference type="FunFam" id="3.40.50.300:FF:000425">
    <property type="entry name" value="Probable ABC transporter, ATP-binding subunit"/>
    <property type="match status" value="1"/>
</dbReference>
<dbReference type="InterPro" id="IPR013611">
    <property type="entry name" value="Transp-assoc_OB_typ2"/>
</dbReference>
<dbReference type="PROSITE" id="PS50893">
    <property type="entry name" value="ABC_TRANSPORTER_2"/>
    <property type="match status" value="1"/>
</dbReference>
<gene>
    <name evidence="11" type="ORF">ALQ77_05119</name>
</gene>
<keyword evidence="2" id="KW-1003">Cell membrane</keyword>